<keyword evidence="1" id="KW-1133">Transmembrane helix</keyword>
<dbReference type="STRING" id="1925591.BI308_15455"/>
<organism evidence="2 3">
    <name type="scientific">Roseofilum reptotaenium AO1-A</name>
    <dbReference type="NCBI Taxonomy" id="1925591"/>
    <lineage>
        <taxon>Bacteria</taxon>
        <taxon>Bacillati</taxon>
        <taxon>Cyanobacteriota</taxon>
        <taxon>Cyanophyceae</taxon>
        <taxon>Desertifilales</taxon>
        <taxon>Desertifilaceae</taxon>
        <taxon>Roseofilum</taxon>
    </lineage>
</organism>
<evidence type="ECO:0000313" key="3">
    <source>
        <dbReference type="Proteomes" id="UP000183940"/>
    </source>
</evidence>
<keyword evidence="1" id="KW-0472">Membrane</keyword>
<accession>A0A1L9QQ03</accession>
<dbReference type="InterPro" id="IPR010331">
    <property type="entry name" value="ExoD"/>
</dbReference>
<evidence type="ECO:0000313" key="2">
    <source>
        <dbReference type="EMBL" id="OJJ24712.1"/>
    </source>
</evidence>
<dbReference type="Pfam" id="PF06055">
    <property type="entry name" value="ExoD"/>
    <property type="match status" value="1"/>
</dbReference>
<evidence type="ECO:0000256" key="1">
    <source>
        <dbReference type="SAM" id="Phobius"/>
    </source>
</evidence>
<feature type="transmembrane region" description="Helical" evidence="1">
    <location>
        <begin position="173"/>
        <end position="197"/>
    </location>
</feature>
<gene>
    <name evidence="2" type="ORF">BI308_15455</name>
</gene>
<dbReference type="EMBL" id="MLAW01000027">
    <property type="protein sequence ID" value="OJJ24712.1"/>
    <property type="molecule type" value="Genomic_DNA"/>
</dbReference>
<evidence type="ECO:0008006" key="4">
    <source>
        <dbReference type="Google" id="ProtNLM"/>
    </source>
</evidence>
<dbReference type="AlphaFoldDB" id="A0A1L9QQ03"/>
<keyword evidence="3" id="KW-1185">Reference proteome</keyword>
<dbReference type="Proteomes" id="UP000183940">
    <property type="component" value="Unassembled WGS sequence"/>
</dbReference>
<comment type="caution">
    <text evidence="2">The sequence shown here is derived from an EMBL/GenBank/DDBJ whole genome shotgun (WGS) entry which is preliminary data.</text>
</comment>
<reference evidence="2" key="1">
    <citation type="submission" date="2016-10" db="EMBL/GenBank/DDBJ databases">
        <title>CRISPR-Cas defence system in Roseofilum reptotaenium: evidence of a bacteriophage-cyanobacterium arms race in the coral black band disease.</title>
        <authorList>
            <person name="Buerger P."/>
            <person name="Wood-Charlson E.M."/>
            <person name="Weynberg K.D."/>
            <person name="Willis B."/>
            <person name="Van Oppen M.J."/>
        </authorList>
    </citation>
    <scope>NUCLEOTIDE SEQUENCE [LARGE SCALE GENOMIC DNA]</scope>
    <source>
        <strain evidence="2">AO1-A</strain>
    </source>
</reference>
<proteinExistence type="predicted"/>
<feature type="transmembrane region" description="Helical" evidence="1">
    <location>
        <begin position="34"/>
        <end position="51"/>
    </location>
</feature>
<feature type="transmembrane region" description="Helical" evidence="1">
    <location>
        <begin position="57"/>
        <end position="74"/>
    </location>
</feature>
<feature type="transmembrane region" description="Helical" evidence="1">
    <location>
        <begin position="141"/>
        <end position="161"/>
    </location>
</feature>
<name>A0A1L9QQ03_9CYAN</name>
<sequence length="202" mass="21885">MAQLSVEFKRYFWQENRSSEVTLAEMLELAGERVFGFLFVLLSLPSAIPIPAPGYSIPFGIVMFLLAMQLIWGAKQPWFPKRVLNGKMPLQKVQGVLDAGIPWLQKIEGLTKPRLSAVCTSLPGRVVLGVAIALMSMSMMIPIPGTNTLPAIAIFVIGFGLSEDDGFISLAGLGLSLVGATVSVGIIFFGVSILSWLKDLIF</sequence>
<dbReference type="PIRSF" id="PIRSF033239">
    <property type="entry name" value="ExoD"/>
    <property type="match status" value="1"/>
</dbReference>
<keyword evidence="1" id="KW-0812">Transmembrane</keyword>
<dbReference type="PANTHER" id="PTHR41795:SF1">
    <property type="entry name" value="EXOPOLYSACCHARIDE SYNTHESIS PROTEIN"/>
    <property type="match status" value="1"/>
</dbReference>
<dbReference type="PANTHER" id="PTHR41795">
    <property type="entry name" value="EXOPOLYSACCHARIDE SYNTHESIS PROTEIN"/>
    <property type="match status" value="1"/>
</dbReference>
<protein>
    <recommendedName>
        <fullName evidence="4">Exopolysaccharide biosynthesis protein</fullName>
    </recommendedName>
</protein>